<dbReference type="SUPFAM" id="SSF47203">
    <property type="entry name" value="Acyl-CoA dehydrogenase C-terminal domain-like"/>
    <property type="match status" value="1"/>
</dbReference>
<evidence type="ECO:0000259" key="7">
    <source>
        <dbReference type="Pfam" id="PF02771"/>
    </source>
</evidence>
<feature type="domain" description="Acyl-CoA dehydrogenase/oxidase N-terminal" evidence="7">
    <location>
        <begin position="6"/>
        <end position="98"/>
    </location>
</feature>
<dbReference type="Gene3D" id="1.20.140.10">
    <property type="entry name" value="Butyryl-CoA Dehydrogenase, subunit A, domain 3"/>
    <property type="match status" value="1"/>
</dbReference>
<keyword evidence="3" id="KW-0285">Flavoprotein</keyword>
<dbReference type="GO" id="GO:0050660">
    <property type="term" value="F:flavin adenine dinucleotide binding"/>
    <property type="evidence" value="ECO:0007669"/>
    <property type="project" value="InterPro"/>
</dbReference>
<dbReference type="OrthoDB" id="2450120at2"/>
<feature type="domain" description="Acyl-CoA dehydrogenase/oxidase C-terminal" evidence="6">
    <location>
        <begin position="191"/>
        <end position="328"/>
    </location>
</feature>
<evidence type="ECO:0000313" key="9">
    <source>
        <dbReference type="EMBL" id="SDE79739.1"/>
    </source>
</evidence>
<dbReference type="InterPro" id="IPR037069">
    <property type="entry name" value="AcylCoA_DH/ox_N_sf"/>
</dbReference>
<keyword evidence="4" id="KW-0274">FAD</keyword>
<sequence>MSEMLEFIADSAKKIFRDQVTKELNESVESGAFPEELWQVLAESGMLSIGVPEALGGVGGDVEDALAVLHLAGKHAVPAPLLETLGAVWTLAEFGEEAEPLPMSFVIGDFLIEEGTPLKLEHVPWGRVASKVIVAGTINGKPGIGQFSTDGIQVVENQNLAGEPLDQLVINDPDIELLSEGEQAKQATARLLEIGAAGRSAMMAGAIEHVLNLCVFYAKERQQFGRPLTRFQAIQHHIAAIAGEAAAVLGALSGSNDALSRGTGSDEIAMAKIRISEAAGTVSSRAHQLHAAIGMTYEHELHLSTRRLWTWREEYGNETYWANVLAERYLTKEESLWESITKTKRGNVHAGSVV</sequence>
<keyword evidence="11" id="KW-1185">Reference proteome</keyword>
<dbReference type="PANTHER" id="PTHR43884">
    <property type="entry name" value="ACYL-COA DEHYDROGENASE"/>
    <property type="match status" value="1"/>
</dbReference>
<dbReference type="RefSeq" id="WP_092098317.1">
    <property type="nucleotide sequence ID" value="NZ_FNAR01000021.1"/>
</dbReference>
<dbReference type="InterPro" id="IPR009100">
    <property type="entry name" value="AcylCoA_DH/oxidase_NM_dom_sf"/>
</dbReference>
<evidence type="ECO:0000256" key="2">
    <source>
        <dbReference type="ARBA" id="ARBA00009347"/>
    </source>
</evidence>
<dbReference type="Pfam" id="PF00441">
    <property type="entry name" value="Acyl-CoA_dh_1"/>
    <property type="match status" value="1"/>
</dbReference>
<dbReference type="Pfam" id="PF02771">
    <property type="entry name" value="Acyl-CoA_dh_N"/>
    <property type="match status" value="1"/>
</dbReference>
<dbReference type="SUPFAM" id="SSF56645">
    <property type="entry name" value="Acyl-CoA dehydrogenase NM domain-like"/>
    <property type="match status" value="1"/>
</dbReference>
<evidence type="ECO:0000256" key="3">
    <source>
        <dbReference type="ARBA" id="ARBA00022630"/>
    </source>
</evidence>
<comment type="cofactor">
    <cofactor evidence="1">
        <name>FAD</name>
        <dbReference type="ChEBI" id="CHEBI:57692"/>
    </cofactor>
</comment>
<evidence type="ECO:0000313" key="11">
    <source>
        <dbReference type="Proteomes" id="UP000272481"/>
    </source>
</evidence>
<proteinExistence type="inferred from homology"/>
<dbReference type="InterPro" id="IPR013786">
    <property type="entry name" value="AcylCoA_DH/ox_N"/>
</dbReference>
<organism evidence="9 10">
    <name type="scientific">Bhargavaea beijingensis</name>
    <dbReference type="NCBI Taxonomy" id="426756"/>
    <lineage>
        <taxon>Bacteria</taxon>
        <taxon>Bacillati</taxon>
        <taxon>Bacillota</taxon>
        <taxon>Bacilli</taxon>
        <taxon>Bacillales</taxon>
        <taxon>Caryophanaceae</taxon>
        <taxon>Bhargavaea</taxon>
    </lineage>
</organism>
<evidence type="ECO:0000259" key="6">
    <source>
        <dbReference type="Pfam" id="PF00441"/>
    </source>
</evidence>
<evidence type="ECO:0000256" key="5">
    <source>
        <dbReference type="ARBA" id="ARBA00023002"/>
    </source>
</evidence>
<dbReference type="EMBL" id="RWGW01000008">
    <property type="protein sequence ID" value="RSK33768.1"/>
    <property type="molecule type" value="Genomic_DNA"/>
</dbReference>
<dbReference type="EMBL" id="FNAR01000021">
    <property type="protein sequence ID" value="SDE79739.1"/>
    <property type="molecule type" value="Genomic_DNA"/>
</dbReference>
<protein>
    <submittedName>
        <fullName evidence="8 9">Acyl-CoA dehydrogenase</fullName>
    </submittedName>
</protein>
<evidence type="ECO:0000256" key="4">
    <source>
        <dbReference type="ARBA" id="ARBA00022827"/>
    </source>
</evidence>
<reference evidence="9 10" key="1">
    <citation type="submission" date="2016-10" db="EMBL/GenBank/DDBJ databases">
        <authorList>
            <person name="de Groot N.N."/>
        </authorList>
    </citation>
    <scope>NUCLEOTIDE SEQUENCE [LARGE SCALE GENOMIC DNA]</scope>
    <source>
        <strain evidence="9 10">CGMCC 1.6762</strain>
    </source>
</reference>
<dbReference type="Gene3D" id="1.10.540.10">
    <property type="entry name" value="Acyl-CoA dehydrogenase/oxidase, N-terminal domain"/>
    <property type="match status" value="1"/>
</dbReference>
<dbReference type="Proteomes" id="UP000198823">
    <property type="component" value="Unassembled WGS sequence"/>
</dbReference>
<comment type="similarity">
    <text evidence="2">Belongs to the acyl-CoA dehydrogenase family.</text>
</comment>
<evidence type="ECO:0000313" key="10">
    <source>
        <dbReference type="Proteomes" id="UP000198823"/>
    </source>
</evidence>
<gene>
    <name evidence="8" type="ORF">EJA12_06390</name>
    <name evidence="9" type="ORF">SAMN04488126_12127</name>
</gene>
<name>A0A1G7FV21_9BACL</name>
<evidence type="ECO:0000313" key="8">
    <source>
        <dbReference type="EMBL" id="RSK33768.1"/>
    </source>
</evidence>
<evidence type="ECO:0000256" key="1">
    <source>
        <dbReference type="ARBA" id="ARBA00001974"/>
    </source>
</evidence>
<accession>A0A1G7FV21</accession>
<dbReference type="GO" id="GO:0003995">
    <property type="term" value="F:acyl-CoA dehydrogenase activity"/>
    <property type="evidence" value="ECO:0007669"/>
    <property type="project" value="TreeGrafter"/>
</dbReference>
<dbReference type="AlphaFoldDB" id="A0A1G7FV21"/>
<keyword evidence="5" id="KW-0560">Oxidoreductase</keyword>
<dbReference type="InterPro" id="IPR036250">
    <property type="entry name" value="AcylCo_DH-like_C"/>
</dbReference>
<dbReference type="InterPro" id="IPR009075">
    <property type="entry name" value="AcylCo_DH/oxidase_C"/>
</dbReference>
<dbReference type="PANTHER" id="PTHR43884:SF20">
    <property type="entry name" value="ACYL-COA DEHYDROGENASE FADE28"/>
    <property type="match status" value="1"/>
</dbReference>
<reference evidence="8 11" key="2">
    <citation type="submission" date="2018-12" db="EMBL/GenBank/DDBJ databases">
        <title>Comparitive functional genomics of dry heat resistant strains isolated from the viking spacecraft.</title>
        <authorList>
            <person name="Seuylemezian A."/>
            <person name="Vaishampayan P."/>
        </authorList>
    </citation>
    <scope>NUCLEOTIDE SEQUENCE [LARGE SCALE GENOMIC DNA]</scope>
    <source>
        <strain evidence="8 11">M6-11</strain>
    </source>
</reference>
<dbReference type="STRING" id="426756.SAMN04488126_12127"/>
<dbReference type="Proteomes" id="UP000272481">
    <property type="component" value="Unassembled WGS sequence"/>
</dbReference>